<dbReference type="Pfam" id="PF01966">
    <property type="entry name" value="HD"/>
    <property type="match status" value="1"/>
</dbReference>
<proteinExistence type="predicted"/>
<dbReference type="GO" id="GO:0016787">
    <property type="term" value="F:hydrolase activity"/>
    <property type="evidence" value="ECO:0007669"/>
    <property type="project" value="UniProtKB-KW"/>
</dbReference>
<evidence type="ECO:0000313" key="2">
    <source>
        <dbReference type="EMBL" id="ADI73333.1"/>
    </source>
</evidence>
<feature type="domain" description="HD/PDEase" evidence="1">
    <location>
        <begin position="16"/>
        <end position="141"/>
    </location>
</feature>
<keyword evidence="3" id="KW-1185">Reference proteome</keyword>
<dbReference type="InterPro" id="IPR003607">
    <property type="entry name" value="HD/PDEase_dom"/>
</dbReference>
<dbReference type="EMBL" id="CP002069">
    <property type="protein sequence ID" value="ADI73333.1"/>
    <property type="molecule type" value="Genomic_DNA"/>
</dbReference>
<dbReference type="KEGG" id="mev:Metev_0415"/>
<dbReference type="CDD" id="cd00077">
    <property type="entry name" value="HDc"/>
    <property type="match status" value="1"/>
</dbReference>
<dbReference type="OrthoDB" id="52832at2157"/>
<dbReference type="SMART" id="SM00471">
    <property type="entry name" value="HDc"/>
    <property type="match status" value="1"/>
</dbReference>
<sequence>MLSRTKALNLLSEMGCEPHVVEHCKAVSSFAVEVAKELKKTGKSVDMELVEIGGLLHDIGRSHTHGVKHIVEGAKIAESLGLDSRIVRIIKTHIGAGLTPKEAVNLGFPDDDYMPRTIEEKIIAHADNLVEGTKRRSLDEYISQMRDKNLDESVIERVKQLAYEIGVY</sequence>
<evidence type="ECO:0000259" key="1">
    <source>
        <dbReference type="SMART" id="SM00471"/>
    </source>
</evidence>
<dbReference type="NCBIfam" id="TIGR00295">
    <property type="entry name" value="TIGR00295 family protein"/>
    <property type="match status" value="1"/>
</dbReference>
<organism evidence="2 3">
    <name type="scientific">Methanohalobium evestigatum (strain ATCC BAA-1072 / DSM 3721 / NBRC 107634 / OCM 161 / Z-7303)</name>
    <dbReference type="NCBI Taxonomy" id="644295"/>
    <lineage>
        <taxon>Archaea</taxon>
        <taxon>Methanobacteriati</taxon>
        <taxon>Methanobacteriota</taxon>
        <taxon>Stenosarchaea group</taxon>
        <taxon>Methanomicrobia</taxon>
        <taxon>Methanosarcinales</taxon>
        <taxon>Methanosarcinaceae</taxon>
        <taxon>Methanohalobium</taxon>
    </lineage>
</organism>
<dbReference type="PANTHER" id="PTHR38659:SF2">
    <property type="entry name" value="HDIG DOMAIN PROTEIN"/>
    <property type="match status" value="1"/>
</dbReference>
<dbReference type="PANTHER" id="PTHR38659">
    <property type="entry name" value="METAL-DEPENDENT PHOSPHOHYDROLASE"/>
    <property type="match status" value="1"/>
</dbReference>
<accession>D7E7Z1</accession>
<protein>
    <submittedName>
        <fullName evidence="2">Metal dependent phosphohydrolase</fullName>
    </submittedName>
</protein>
<dbReference type="RefSeq" id="WP_013193901.1">
    <property type="nucleotide sequence ID" value="NC_014253.1"/>
</dbReference>
<gene>
    <name evidence="2" type="ordered locus">Metev_0415</name>
</gene>
<keyword evidence="2" id="KW-0378">Hydrolase</keyword>
<dbReference type="SUPFAM" id="SSF109604">
    <property type="entry name" value="HD-domain/PDEase-like"/>
    <property type="match status" value="1"/>
</dbReference>
<dbReference type="AlphaFoldDB" id="D7E7Z1"/>
<name>D7E7Z1_METEZ</name>
<dbReference type="InterPro" id="IPR006675">
    <property type="entry name" value="HDIG_dom"/>
</dbReference>
<dbReference type="STRING" id="644295.Metev_0415"/>
<reference evidence="2 3" key="1">
    <citation type="submission" date="2010-06" db="EMBL/GenBank/DDBJ databases">
        <title>Complete sequence chromosome of Methanohalobium evestigatum Z-7303.</title>
        <authorList>
            <consortium name="US DOE Joint Genome Institute"/>
            <person name="Lucas S."/>
            <person name="Copeland A."/>
            <person name="Lapidus A."/>
            <person name="Cheng J.-F."/>
            <person name="Bruce D."/>
            <person name="Goodwin L."/>
            <person name="Pitluck S."/>
            <person name="Saunders E."/>
            <person name="Detter J.C."/>
            <person name="Han C."/>
            <person name="Tapia R."/>
            <person name="Land M."/>
            <person name="Hauser L."/>
            <person name="Kyrpides N."/>
            <person name="Mikhailova N."/>
            <person name="Sieprawska-Lupa M."/>
            <person name="Whitman W.B."/>
            <person name="Anderson I."/>
            <person name="Woyke T."/>
        </authorList>
    </citation>
    <scope>NUCLEOTIDE SEQUENCE [LARGE SCALE GENOMIC DNA]</scope>
    <source>
        <strain evidence="3">ATCC BAA-1072 / DSM 3721 / NBRC 107634 / OCM 161 / Z-7303</strain>
    </source>
</reference>
<evidence type="ECO:0000313" key="3">
    <source>
        <dbReference type="Proteomes" id="UP000000391"/>
    </source>
</evidence>
<dbReference type="HOGENOM" id="CLU_073842_1_0_2"/>
<dbReference type="Proteomes" id="UP000000391">
    <property type="component" value="Chromosome"/>
</dbReference>
<dbReference type="InterPro" id="IPR004454">
    <property type="entry name" value="HD-related"/>
</dbReference>
<dbReference type="InterPro" id="IPR006674">
    <property type="entry name" value="HD_domain"/>
</dbReference>
<dbReference type="NCBIfam" id="TIGR00277">
    <property type="entry name" value="HDIG"/>
    <property type="match status" value="1"/>
</dbReference>
<dbReference type="GeneID" id="9346034"/>
<dbReference type="Gene3D" id="1.10.3210.10">
    <property type="entry name" value="Hypothetical protein af1432"/>
    <property type="match status" value="1"/>
</dbReference>